<name>A0A433BAG8_9FUNG</name>
<dbReference type="OrthoDB" id="4179406at2759"/>
<dbReference type="EMBL" id="RBNI01014413">
    <property type="protein sequence ID" value="RUP21495.1"/>
    <property type="molecule type" value="Genomic_DNA"/>
</dbReference>
<organism evidence="1 2">
    <name type="scientific">Jimgerdemannia flammicorona</name>
    <dbReference type="NCBI Taxonomy" id="994334"/>
    <lineage>
        <taxon>Eukaryota</taxon>
        <taxon>Fungi</taxon>
        <taxon>Fungi incertae sedis</taxon>
        <taxon>Mucoromycota</taxon>
        <taxon>Mucoromycotina</taxon>
        <taxon>Endogonomycetes</taxon>
        <taxon>Endogonales</taxon>
        <taxon>Endogonaceae</taxon>
        <taxon>Jimgerdemannia</taxon>
    </lineage>
</organism>
<evidence type="ECO:0000313" key="1">
    <source>
        <dbReference type="EMBL" id="RUP21495.1"/>
    </source>
</evidence>
<keyword evidence="2" id="KW-1185">Reference proteome</keyword>
<proteinExistence type="predicted"/>
<dbReference type="Proteomes" id="UP000268093">
    <property type="component" value="Unassembled WGS sequence"/>
</dbReference>
<reference evidence="1 2" key="1">
    <citation type="journal article" date="2018" name="New Phytol.">
        <title>Phylogenomics of Endogonaceae and evolution of mycorrhizas within Mucoromycota.</title>
        <authorList>
            <person name="Chang Y."/>
            <person name="Desiro A."/>
            <person name="Na H."/>
            <person name="Sandor L."/>
            <person name="Lipzen A."/>
            <person name="Clum A."/>
            <person name="Barry K."/>
            <person name="Grigoriev I.V."/>
            <person name="Martin F.M."/>
            <person name="Stajich J.E."/>
            <person name="Smith M.E."/>
            <person name="Bonito G."/>
            <person name="Spatafora J.W."/>
        </authorList>
    </citation>
    <scope>NUCLEOTIDE SEQUENCE [LARGE SCALE GENOMIC DNA]</scope>
    <source>
        <strain evidence="1 2">GMNB39</strain>
    </source>
</reference>
<protein>
    <submittedName>
        <fullName evidence="1">Uncharacterized protein</fullName>
    </submittedName>
</protein>
<comment type="caution">
    <text evidence="1">The sequence shown here is derived from an EMBL/GenBank/DDBJ whole genome shotgun (WGS) entry which is preliminary data.</text>
</comment>
<sequence>MTRSATVDLAVFAVKSTFVLGVATGLLGMVNTVTETFCAIPGASSLIAPKLCAFSTTLNNYGSHHSHSTVDNNPLFRPDTAQLATQSAQWVETHLLAANYPATFVLAKSTVALQELGAIVRYNSRLHSRESMATQIDTFALHTQDVGRELSRLRVGALGAVGRLGVYISHLLQTLEGERSNRFADPLLALQRAHDYAITQIDRELGTLHTRCEAVLESLRVADQHLLTITASVQSEWSLQSADADDMRRADGALSALWSWLGSNVVEKEKLDANFKLLGKLQQEVSGASLDVKSTMHGLEMFQEQLAQLKVTAGVSAYGDLSLETHIMAVQDSLKRLQGSEKKLAGKMRELEGEAIGIEA</sequence>
<accession>A0A433BAG8</accession>
<evidence type="ECO:0000313" key="2">
    <source>
        <dbReference type="Proteomes" id="UP000268093"/>
    </source>
</evidence>
<gene>
    <name evidence="1" type="ORF">BC936DRAFT_139184</name>
</gene>